<protein>
    <submittedName>
        <fullName evidence="11">HTH-type transcriptional regulator YidZ</fullName>
    </submittedName>
</protein>
<feature type="transmembrane region" description="Helical" evidence="8">
    <location>
        <begin position="230"/>
        <end position="249"/>
    </location>
</feature>
<evidence type="ECO:0000256" key="4">
    <source>
        <dbReference type="ARBA" id="ARBA00023015"/>
    </source>
</evidence>
<dbReference type="PANTHER" id="PTHR30118:SF11">
    <property type="entry name" value="HTH-TYPE TRANSCRIPTIONAL REGULATOR YIDZ"/>
    <property type="match status" value="1"/>
</dbReference>
<dbReference type="InterPro" id="IPR050389">
    <property type="entry name" value="LysR-type_TF"/>
</dbReference>
<feature type="transmembrane region" description="Helical" evidence="8">
    <location>
        <begin position="34"/>
        <end position="52"/>
    </location>
</feature>
<reference evidence="11" key="1">
    <citation type="submission" date="2023-11" db="EMBL/GenBank/DDBJ databases">
        <title>WGS of Aeromonas in Northern Israel.</title>
        <authorList>
            <person name="Hershko Y."/>
        </authorList>
    </citation>
    <scope>NUCLEOTIDE SEQUENCE</scope>
    <source>
        <strain evidence="11">77416</strain>
    </source>
</reference>
<dbReference type="SUPFAM" id="SSF103473">
    <property type="entry name" value="MFS general substrate transporter"/>
    <property type="match status" value="1"/>
</dbReference>
<dbReference type="InterPro" id="IPR037402">
    <property type="entry name" value="YidZ_PBP2"/>
</dbReference>
<dbReference type="GO" id="GO:0003677">
    <property type="term" value="F:DNA binding"/>
    <property type="evidence" value="ECO:0007669"/>
    <property type="project" value="UniProtKB-KW"/>
</dbReference>
<feature type="domain" description="HTH lysR-type" evidence="10">
    <location>
        <begin position="250"/>
        <end position="274"/>
    </location>
</feature>
<dbReference type="Proteomes" id="UP001277183">
    <property type="component" value="Unassembled WGS sequence"/>
</dbReference>
<feature type="domain" description="Major facilitator superfamily (MFS) profile" evidence="9">
    <location>
        <begin position="1"/>
        <end position="535"/>
    </location>
</feature>
<dbReference type="Pfam" id="PF03466">
    <property type="entry name" value="LysR_substrate"/>
    <property type="match status" value="1"/>
</dbReference>
<dbReference type="AlphaFoldDB" id="A0AAW9F943"/>
<dbReference type="RefSeq" id="WP_258039915.1">
    <property type="nucleotide sequence ID" value="NZ_CAAKNG010000110.1"/>
</dbReference>
<evidence type="ECO:0000256" key="6">
    <source>
        <dbReference type="ARBA" id="ARBA00023136"/>
    </source>
</evidence>
<keyword evidence="5" id="KW-0238">DNA-binding</keyword>
<dbReference type="Pfam" id="PF07690">
    <property type="entry name" value="MFS_1"/>
    <property type="match status" value="1"/>
</dbReference>
<evidence type="ECO:0000256" key="1">
    <source>
        <dbReference type="ARBA" id="ARBA00009437"/>
    </source>
</evidence>
<dbReference type="GO" id="GO:0022857">
    <property type="term" value="F:transmembrane transporter activity"/>
    <property type="evidence" value="ECO:0007669"/>
    <property type="project" value="InterPro"/>
</dbReference>
<accession>A0AAW9F943</accession>
<evidence type="ECO:0000259" key="9">
    <source>
        <dbReference type="PROSITE" id="PS50850"/>
    </source>
</evidence>
<keyword evidence="4" id="KW-0805">Transcription regulation</keyword>
<sequence length="535" mass="59506">MIILYPLGIDLYLVAVPRIAQTLQGSEAQIHTAFSIYLLGMAATVLPGGMLADRHGRRPVVLGGALIFVVASLVAAEATGIAQFYLGRFWQGVGAGALYIMTFTVLRDVLSQARLAMALSLINGVICVIPVLAPVLGYLILSHFEWRGIFVGMALVAAISALVNLRLLKETRPARQPAWASPLALLGMAPFMQRALLTSASVTAILVYVSVSPLVLMTTFGLSPEQYTRLMMAMAGVSMSASFLTLLLLRWLGKLRDWFGDPLFVRVRQGLQPTNLSLTLAEELKTWFQLTESISTLNREAIPEGARFSLVMESPFGISFLSELPTTIYQKYPHSVVRMLGWDHHSLNDIVNGEADLGFCARETHGRSHARVNRLPYYIDHEVLFCDRPVVFLRKDHPLLGQTWSLTRFLACPQVSVVWEASDSWALDDLLEDEGHRRQVPIMVASFEQALHIAAQKSHELIAVVPSYCADYAARHHPDLIPMPLPLEESLYAQLEIAFILLWHKRHNQDAKVMWLRGEIRRLYGLAAAGMTRFA</sequence>
<dbReference type="NCBIfam" id="NF007581">
    <property type="entry name" value="PRK10216.1"/>
    <property type="match status" value="1"/>
</dbReference>
<proteinExistence type="inferred from homology"/>
<dbReference type="EMBL" id="JAWZVU010000197">
    <property type="protein sequence ID" value="MDX7723030.1"/>
    <property type="molecule type" value="Genomic_DNA"/>
</dbReference>
<name>A0AAW9F943_AERCA</name>
<feature type="transmembrane region" description="Helical" evidence="8">
    <location>
        <begin position="146"/>
        <end position="165"/>
    </location>
</feature>
<gene>
    <name evidence="11" type="primary">yidZ</name>
    <name evidence="11" type="ORF">SJS77_21755</name>
</gene>
<evidence type="ECO:0000256" key="2">
    <source>
        <dbReference type="ARBA" id="ARBA00022692"/>
    </source>
</evidence>
<keyword evidence="6 8" id="KW-0472">Membrane</keyword>
<dbReference type="InterPro" id="IPR005119">
    <property type="entry name" value="LysR_subst-bd"/>
</dbReference>
<dbReference type="InterPro" id="IPR036259">
    <property type="entry name" value="MFS_trans_sf"/>
</dbReference>
<feature type="transmembrane region" description="Helical" evidence="8">
    <location>
        <begin position="59"/>
        <end position="82"/>
    </location>
</feature>
<evidence type="ECO:0000256" key="3">
    <source>
        <dbReference type="ARBA" id="ARBA00022989"/>
    </source>
</evidence>
<dbReference type="GO" id="GO:0003700">
    <property type="term" value="F:DNA-binding transcription factor activity"/>
    <property type="evidence" value="ECO:0007669"/>
    <property type="project" value="InterPro"/>
</dbReference>
<dbReference type="InterPro" id="IPR000847">
    <property type="entry name" value="LysR_HTH_N"/>
</dbReference>
<evidence type="ECO:0000313" key="12">
    <source>
        <dbReference type="Proteomes" id="UP001277183"/>
    </source>
</evidence>
<evidence type="ECO:0000259" key="10">
    <source>
        <dbReference type="PROSITE" id="PS50931"/>
    </source>
</evidence>
<dbReference type="Gene3D" id="3.40.190.10">
    <property type="entry name" value="Periplasmic binding protein-like II"/>
    <property type="match status" value="2"/>
</dbReference>
<keyword evidence="2 8" id="KW-0812">Transmembrane</keyword>
<feature type="transmembrane region" description="Helical" evidence="8">
    <location>
        <begin position="195"/>
        <end position="218"/>
    </location>
</feature>
<keyword evidence="7" id="KW-0804">Transcription</keyword>
<evidence type="ECO:0000256" key="5">
    <source>
        <dbReference type="ARBA" id="ARBA00023125"/>
    </source>
</evidence>
<dbReference type="PROSITE" id="PS50850">
    <property type="entry name" value="MFS"/>
    <property type="match status" value="1"/>
</dbReference>
<dbReference type="CDD" id="cd08417">
    <property type="entry name" value="PBP2_Nitroaromatics_like"/>
    <property type="match status" value="1"/>
</dbReference>
<feature type="transmembrane region" description="Helical" evidence="8">
    <location>
        <begin position="118"/>
        <end position="140"/>
    </location>
</feature>
<evidence type="ECO:0000256" key="7">
    <source>
        <dbReference type="ARBA" id="ARBA00023163"/>
    </source>
</evidence>
<dbReference type="PANTHER" id="PTHR30118">
    <property type="entry name" value="HTH-TYPE TRANSCRIPTIONAL REGULATOR LEUO-RELATED"/>
    <property type="match status" value="1"/>
</dbReference>
<evidence type="ECO:0000256" key="8">
    <source>
        <dbReference type="SAM" id="Phobius"/>
    </source>
</evidence>
<dbReference type="SUPFAM" id="SSF53850">
    <property type="entry name" value="Periplasmic binding protein-like II"/>
    <property type="match status" value="1"/>
</dbReference>
<comment type="caution">
    <text evidence="11">The sequence shown here is derived from an EMBL/GenBank/DDBJ whole genome shotgun (WGS) entry which is preliminary data.</text>
</comment>
<dbReference type="PROSITE" id="PS50931">
    <property type="entry name" value="HTH_LYSR"/>
    <property type="match status" value="1"/>
</dbReference>
<keyword evidence="3 8" id="KW-1133">Transmembrane helix</keyword>
<evidence type="ECO:0000313" key="11">
    <source>
        <dbReference type="EMBL" id="MDX7723030.1"/>
    </source>
</evidence>
<dbReference type="InterPro" id="IPR020846">
    <property type="entry name" value="MFS_dom"/>
</dbReference>
<dbReference type="Gene3D" id="1.20.1720.10">
    <property type="entry name" value="Multidrug resistance protein D"/>
    <property type="match status" value="1"/>
</dbReference>
<dbReference type="InterPro" id="IPR011701">
    <property type="entry name" value="MFS"/>
</dbReference>
<comment type="similarity">
    <text evidence="1">Belongs to the LysR transcriptional regulatory family.</text>
</comment>
<organism evidence="11 12">
    <name type="scientific">Aeromonas caviae</name>
    <name type="common">Aeromonas punctata</name>
    <dbReference type="NCBI Taxonomy" id="648"/>
    <lineage>
        <taxon>Bacteria</taxon>
        <taxon>Pseudomonadati</taxon>
        <taxon>Pseudomonadota</taxon>
        <taxon>Gammaproteobacteria</taxon>
        <taxon>Aeromonadales</taxon>
        <taxon>Aeromonadaceae</taxon>
        <taxon>Aeromonas</taxon>
    </lineage>
</organism>
<feature type="transmembrane region" description="Helical" evidence="8">
    <location>
        <begin position="88"/>
        <end position="106"/>
    </location>
</feature>